<comment type="cofactor">
    <cofactor evidence="1">
        <name>Zn(2+)</name>
        <dbReference type="ChEBI" id="CHEBI:29105"/>
    </cofactor>
</comment>
<dbReference type="InterPro" id="IPR001279">
    <property type="entry name" value="Metallo-B-lactamas"/>
</dbReference>
<keyword evidence="2" id="KW-0479">Metal-binding</keyword>
<gene>
    <name evidence="6" type="ORF">SAMN05660836_01009</name>
</gene>
<sequence length="243" mass="27507">MKLTDEFFVYPWESMTENNCNSYVIGKKEKILIDPGHYHLLPRLEQKMKEDGISFDDISLVLVTHPHPDHMEGIAAWNQRPALIALHPDALDFIEQFGQIWEDATGKTLPKFEVDFFVTEGNLKVGPYSFQVIHTPGHAPGSLSFYWEDGRVLFTGDVIFVQSFGRFDLPGADPVALIQSIEKLVQLDTEFLAPGHGPMLQGRGSVKENFYIVLGLFQQMVAREMKKNNEVLQGFPEGQNRNG</sequence>
<evidence type="ECO:0000256" key="4">
    <source>
        <dbReference type="ARBA" id="ARBA00022833"/>
    </source>
</evidence>
<keyword evidence="4" id="KW-0862">Zinc</keyword>
<dbReference type="PANTHER" id="PTHR46233:SF3">
    <property type="entry name" value="HYDROXYACYLGLUTATHIONE HYDROLASE GLOC"/>
    <property type="match status" value="1"/>
</dbReference>
<dbReference type="PANTHER" id="PTHR46233">
    <property type="entry name" value="HYDROXYACYLGLUTATHIONE HYDROLASE GLOC"/>
    <property type="match status" value="1"/>
</dbReference>
<accession>A0A1I4SKN7</accession>
<evidence type="ECO:0000256" key="2">
    <source>
        <dbReference type="ARBA" id="ARBA00022723"/>
    </source>
</evidence>
<dbReference type="CDD" id="cd06262">
    <property type="entry name" value="metallo-hydrolase-like_MBL-fold"/>
    <property type="match status" value="1"/>
</dbReference>
<dbReference type="STRING" id="39841.SAMN05660836_01009"/>
<dbReference type="Pfam" id="PF00753">
    <property type="entry name" value="Lactamase_B"/>
    <property type="match status" value="1"/>
</dbReference>
<dbReference type="AlphaFoldDB" id="A0A1I4SKN7"/>
<dbReference type="GO" id="GO:0016787">
    <property type="term" value="F:hydrolase activity"/>
    <property type="evidence" value="ECO:0007669"/>
    <property type="project" value="UniProtKB-KW"/>
</dbReference>
<name>A0A1I4SKN7_9BACT</name>
<reference evidence="6 7" key="1">
    <citation type="submission" date="2016-10" db="EMBL/GenBank/DDBJ databases">
        <authorList>
            <person name="de Groot N.N."/>
        </authorList>
    </citation>
    <scope>NUCLEOTIDE SEQUENCE [LARGE SCALE GENOMIC DNA]</scope>
    <source>
        <strain evidence="6 7">DSM 9990</strain>
    </source>
</reference>
<evidence type="ECO:0000313" key="7">
    <source>
        <dbReference type="Proteomes" id="UP000199611"/>
    </source>
</evidence>
<dbReference type="OrthoDB" id="9802991at2"/>
<dbReference type="SUPFAM" id="SSF56281">
    <property type="entry name" value="Metallo-hydrolase/oxidoreductase"/>
    <property type="match status" value="1"/>
</dbReference>
<keyword evidence="3" id="KW-0378">Hydrolase</keyword>
<evidence type="ECO:0000259" key="5">
    <source>
        <dbReference type="SMART" id="SM00849"/>
    </source>
</evidence>
<evidence type="ECO:0000256" key="3">
    <source>
        <dbReference type="ARBA" id="ARBA00022801"/>
    </source>
</evidence>
<feature type="domain" description="Metallo-beta-lactamase" evidence="5">
    <location>
        <begin position="19"/>
        <end position="196"/>
    </location>
</feature>
<dbReference type="InterPro" id="IPR051453">
    <property type="entry name" value="MBL_Glyoxalase_II"/>
</dbReference>
<dbReference type="EMBL" id="FOUU01000002">
    <property type="protein sequence ID" value="SFM64833.1"/>
    <property type="molecule type" value="Genomic_DNA"/>
</dbReference>
<evidence type="ECO:0000313" key="6">
    <source>
        <dbReference type="EMBL" id="SFM64833.1"/>
    </source>
</evidence>
<dbReference type="RefSeq" id="WP_093393950.1">
    <property type="nucleotide sequence ID" value="NZ_FOUU01000002.1"/>
</dbReference>
<protein>
    <submittedName>
        <fullName evidence="6">Glyoxylase, beta-lactamase superfamily II</fullName>
    </submittedName>
</protein>
<dbReference type="Proteomes" id="UP000199611">
    <property type="component" value="Unassembled WGS sequence"/>
</dbReference>
<organism evidence="6 7">
    <name type="scientific">Thermodesulforhabdus norvegica</name>
    <dbReference type="NCBI Taxonomy" id="39841"/>
    <lineage>
        <taxon>Bacteria</taxon>
        <taxon>Pseudomonadati</taxon>
        <taxon>Thermodesulfobacteriota</taxon>
        <taxon>Syntrophobacteria</taxon>
        <taxon>Syntrophobacterales</taxon>
        <taxon>Thermodesulforhabdaceae</taxon>
        <taxon>Thermodesulforhabdus</taxon>
    </lineage>
</organism>
<evidence type="ECO:0000256" key="1">
    <source>
        <dbReference type="ARBA" id="ARBA00001947"/>
    </source>
</evidence>
<dbReference type="GO" id="GO:0046872">
    <property type="term" value="F:metal ion binding"/>
    <property type="evidence" value="ECO:0007669"/>
    <property type="project" value="UniProtKB-KW"/>
</dbReference>
<dbReference type="InterPro" id="IPR036866">
    <property type="entry name" value="RibonucZ/Hydroxyglut_hydro"/>
</dbReference>
<dbReference type="Gene3D" id="3.60.15.10">
    <property type="entry name" value="Ribonuclease Z/Hydroxyacylglutathione hydrolase-like"/>
    <property type="match status" value="1"/>
</dbReference>
<proteinExistence type="predicted"/>
<keyword evidence="7" id="KW-1185">Reference proteome</keyword>
<dbReference type="SMART" id="SM00849">
    <property type="entry name" value="Lactamase_B"/>
    <property type="match status" value="1"/>
</dbReference>